<dbReference type="InterPro" id="IPR036065">
    <property type="entry name" value="BolA-like_sf"/>
</dbReference>
<proteinExistence type="inferred from homology"/>
<dbReference type="OrthoDB" id="4983at2759"/>
<dbReference type="Pfam" id="PF01722">
    <property type="entry name" value="BolA"/>
    <property type="match status" value="1"/>
</dbReference>
<dbReference type="SUPFAM" id="SSF82657">
    <property type="entry name" value="BolA-like"/>
    <property type="match status" value="1"/>
</dbReference>
<accession>A0A8T2RSC9</accession>
<dbReference type="PANTHER" id="PTHR46230">
    <property type="match status" value="1"/>
</dbReference>
<evidence type="ECO:0000313" key="2">
    <source>
        <dbReference type="EMBL" id="KAH7299332.1"/>
    </source>
</evidence>
<dbReference type="OMA" id="MASLTMC"/>
<dbReference type="InterPro" id="IPR002634">
    <property type="entry name" value="BolA"/>
</dbReference>
<dbReference type="AlphaFoldDB" id="A0A8T2RSC9"/>
<organism evidence="2 3">
    <name type="scientific">Ceratopteris richardii</name>
    <name type="common">Triangle waterfern</name>
    <dbReference type="NCBI Taxonomy" id="49495"/>
    <lineage>
        <taxon>Eukaryota</taxon>
        <taxon>Viridiplantae</taxon>
        <taxon>Streptophyta</taxon>
        <taxon>Embryophyta</taxon>
        <taxon>Tracheophyta</taxon>
        <taxon>Polypodiopsida</taxon>
        <taxon>Polypodiidae</taxon>
        <taxon>Polypodiales</taxon>
        <taxon>Pteridineae</taxon>
        <taxon>Pteridaceae</taxon>
        <taxon>Parkerioideae</taxon>
        <taxon>Ceratopteris</taxon>
    </lineage>
</organism>
<comment type="similarity">
    <text evidence="1">Belongs to the BolA/IbaG family.</text>
</comment>
<sequence>MASLTMCFSRSFSTTGGCTAAPIPFVCRKGSIASFCTSTNGSLRRQGFLCVRAMEISGPGSIESALINSMTVKLKEQLNTEDVIVKDAYGDGRHVSIEVVSAEFEGKTSVNRQRMVYKAIWEELQTTVHAVDSMRTLTPDEAAQEKLQSST</sequence>
<keyword evidence="3" id="KW-1185">Reference proteome</keyword>
<protein>
    <submittedName>
        <fullName evidence="2">Uncharacterized protein</fullName>
    </submittedName>
</protein>
<dbReference type="GO" id="GO:0016226">
    <property type="term" value="P:iron-sulfur cluster assembly"/>
    <property type="evidence" value="ECO:0007669"/>
    <property type="project" value="TreeGrafter"/>
</dbReference>
<dbReference type="PANTHER" id="PTHR46230:SF4">
    <property type="entry name" value="PROTEIN BOLA4, CHLOROPLASTIC_MITOCHONDRIAL"/>
    <property type="match status" value="1"/>
</dbReference>
<gene>
    <name evidence="2" type="ORF">KP509_24G005800</name>
</gene>
<name>A0A8T2RSC9_CERRI</name>
<comment type="caution">
    <text evidence="2">The sequence shown here is derived from an EMBL/GenBank/DDBJ whole genome shotgun (WGS) entry which is preliminary data.</text>
</comment>
<evidence type="ECO:0000256" key="1">
    <source>
        <dbReference type="RuleBase" id="RU003860"/>
    </source>
</evidence>
<dbReference type="Proteomes" id="UP000825935">
    <property type="component" value="Chromosome 24"/>
</dbReference>
<reference evidence="2" key="1">
    <citation type="submission" date="2021-08" db="EMBL/GenBank/DDBJ databases">
        <title>WGS assembly of Ceratopteris richardii.</title>
        <authorList>
            <person name="Marchant D.B."/>
            <person name="Chen G."/>
            <person name="Jenkins J."/>
            <person name="Shu S."/>
            <person name="Leebens-Mack J."/>
            <person name="Grimwood J."/>
            <person name="Schmutz J."/>
            <person name="Soltis P."/>
            <person name="Soltis D."/>
            <person name="Chen Z.-H."/>
        </authorList>
    </citation>
    <scope>NUCLEOTIDE SEQUENCE</scope>
    <source>
        <strain evidence="2">Whitten #5841</strain>
        <tissue evidence="2">Leaf</tissue>
    </source>
</reference>
<dbReference type="Gene3D" id="3.10.20.90">
    <property type="entry name" value="Phosphatidylinositol 3-kinase Catalytic Subunit, Chain A, domain 1"/>
    <property type="match status" value="1"/>
</dbReference>
<dbReference type="EMBL" id="CM035429">
    <property type="protein sequence ID" value="KAH7299332.1"/>
    <property type="molecule type" value="Genomic_DNA"/>
</dbReference>
<evidence type="ECO:0000313" key="3">
    <source>
        <dbReference type="Proteomes" id="UP000825935"/>
    </source>
</evidence>